<sequence length="311" mass="35814">MATETKIYNIPDSELFGPIFKMGFRLSRCCGTGIDGFSLALGISYLECLIYSQNVSNTNIKFLQEKMQLMKLNRFPKAQTILNQILNQQVNQEEFLAACKNDSDFLKDICNFFKDILKFESSKDNTSNLETFSRDFNVAIYLFRFGETSNIGSNRFTDAFQINLFEYQEEDKITYMNLYHENYNIVSVETYRLTKYFQQETDTDVDKQVGPGWIAEEIVLCLAEELKYAEINENEKTNIRNALSEVSKKSPKRYSFLEIINSILGPANCNKCSNTPSNVTLYCGCKLCEKCNNLSNNAKKCCVCDEAYRVY</sequence>
<protein>
    <submittedName>
        <fullName evidence="1">Uncharacterized protein</fullName>
    </submittedName>
</protein>
<keyword evidence="2" id="KW-1185">Reference proteome</keyword>
<proteinExistence type="predicted"/>
<comment type="caution">
    <text evidence="1">The sequence shown here is derived from an EMBL/GenBank/DDBJ whole genome shotgun (WGS) entry which is preliminary data.</text>
</comment>
<evidence type="ECO:0000313" key="1">
    <source>
        <dbReference type="EMBL" id="OMJ66462.1"/>
    </source>
</evidence>
<reference evidence="1 2" key="1">
    <citation type="submission" date="2016-11" db="EMBL/GenBank/DDBJ databases">
        <title>The macronuclear genome of Stentor coeruleus: a giant cell with tiny introns.</title>
        <authorList>
            <person name="Slabodnick M."/>
            <person name="Ruby J.G."/>
            <person name="Reiff S.B."/>
            <person name="Swart E.C."/>
            <person name="Gosai S."/>
            <person name="Prabakaran S."/>
            <person name="Witkowska E."/>
            <person name="Larue G.E."/>
            <person name="Fisher S."/>
            <person name="Freeman R.M."/>
            <person name="Gunawardena J."/>
            <person name="Chu W."/>
            <person name="Stover N.A."/>
            <person name="Gregory B.D."/>
            <person name="Nowacki M."/>
            <person name="Derisi J."/>
            <person name="Roy S.W."/>
            <person name="Marshall W.F."/>
            <person name="Sood P."/>
        </authorList>
    </citation>
    <scope>NUCLEOTIDE SEQUENCE [LARGE SCALE GENOMIC DNA]</scope>
    <source>
        <strain evidence="1">WM001</strain>
    </source>
</reference>
<name>A0A1R2APK9_9CILI</name>
<accession>A0A1R2APK9</accession>
<dbReference type="EMBL" id="MPUH01001712">
    <property type="protein sequence ID" value="OMJ66462.1"/>
    <property type="molecule type" value="Genomic_DNA"/>
</dbReference>
<evidence type="ECO:0000313" key="2">
    <source>
        <dbReference type="Proteomes" id="UP000187209"/>
    </source>
</evidence>
<gene>
    <name evidence="1" type="ORF">SteCoe_36677</name>
</gene>
<dbReference type="Proteomes" id="UP000187209">
    <property type="component" value="Unassembled WGS sequence"/>
</dbReference>
<dbReference type="AlphaFoldDB" id="A0A1R2APK9"/>
<organism evidence="1 2">
    <name type="scientific">Stentor coeruleus</name>
    <dbReference type="NCBI Taxonomy" id="5963"/>
    <lineage>
        <taxon>Eukaryota</taxon>
        <taxon>Sar</taxon>
        <taxon>Alveolata</taxon>
        <taxon>Ciliophora</taxon>
        <taxon>Postciliodesmatophora</taxon>
        <taxon>Heterotrichea</taxon>
        <taxon>Heterotrichida</taxon>
        <taxon>Stentoridae</taxon>
        <taxon>Stentor</taxon>
    </lineage>
</organism>